<keyword evidence="4" id="KW-0808">Transferase</keyword>
<organism evidence="4 5">
    <name type="scientific">Fimbriiglobus ruber</name>
    <dbReference type="NCBI Taxonomy" id="1908690"/>
    <lineage>
        <taxon>Bacteria</taxon>
        <taxon>Pseudomonadati</taxon>
        <taxon>Planctomycetota</taxon>
        <taxon>Planctomycetia</taxon>
        <taxon>Gemmatales</taxon>
        <taxon>Gemmataceae</taxon>
        <taxon>Fimbriiglobus</taxon>
    </lineage>
</organism>
<dbReference type="Proteomes" id="UP000214646">
    <property type="component" value="Unassembled WGS sequence"/>
</dbReference>
<dbReference type="SUPFAM" id="SSF52172">
    <property type="entry name" value="CheY-like"/>
    <property type="match status" value="1"/>
</dbReference>
<dbReference type="Pfam" id="PF00072">
    <property type="entry name" value="Response_reg"/>
    <property type="match status" value="1"/>
</dbReference>
<dbReference type="PROSITE" id="PS50110">
    <property type="entry name" value="RESPONSE_REGULATORY"/>
    <property type="match status" value="1"/>
</dbReference>
<evidence type="ECO:0000313" key="4">
    <source>
        <dbReference type="EMBL" id="OWK47070.1"/>
    </source>
</evidence>
<dbReference type="SMART" id="SM00448">
    <property type="entry name" value="REC"/>
    <property type="match status" value="1"/>
</dbReference>
<gene>
    <name evidence="4" type="ORF">FRUB_00769</name>
</gene>
<reference evidence="5" key="1">
    <citation type="submission" date="2017-06" db="EMBL/GenBank/DDBJ databases">
        <title>Genome analysis of Fimbriiglobus ruber SP5, the first member of the order Planctomycetales with confirmed chitinolytic capability.</title>
        <authorList>
            <person name="Ravin N.V."/>
            <person name="Rakitin A.L."/>
            <person name="Ivanova A.A."/>
            <person name="Beletsky A.V."/>
            <person name="Kulichevskaya I.S."/>
            <person name="Mardanov A.V."/>
            <person name="Dedysh S.N."/>
        </authorList>
    </citation>
    <scope>NUCLEOTIDE SEQUENCE [LARGE SCALE GENOMIC DNA]</scope>
    <source>
        <strain evidence="5">SP5</strain>
    </source>
</reference>
<keyword evidence="4" id="KW-0418">Kinase</keyword>
<protein>
    <submittedName>
        <fullName evidence="4">Sensory box histidine kinase/response regulator</fullName>
    </submittedName>
</protein>
<dbReference type="Gene3D" id="3.40.50.2300">
    <property type="match status" value="1"/>
</dbReference>
<dbReference type="GO" id="GO:0000160">
    <property type="term" value="P:phosphorelay signal transduction system"/>
    <property type="evidence" value="ECO:0007669"/>
    <property type="project" value="InterPro"/>
</dbReference>
<accession>A0A225DZY6</accession>
<dbReference type="GO" id="GO:0016301">
    <property type="term" value="F:kinase activity"/>
    <property type="evidence" value="ECO:0007669"/>
    <property type="project" value="UniProtKB-KW"/>
</dbReference>
<dbReference type="InterPro" id="IPR011006">
    <property type="entry name" value="CheY-like_superfamily"/>
</dbReference>
<name>A0A225DZY6_9BACT</name>
<dbReference type="InterPro" id="IPR050595">
    <property type="entry name" value="Bact_response_regulator"/>
</dbReference>
<evidence type="ECO:0000313" key="5">
    <source>
        <dbReference type="Proteomes" id="UP000214646"/>
    </source>
</evidence>
<dbReference type="EMBL" id="NIDE01000001">
    <property type="protein sequence ID" value="OWK47070.1"/>
    <property type="molecule type" value="Genomic_DNA"/>
</dbReference>
<sequence>MLRVCGFSVLEAEDGQHALRLAKEYRGSIHLLVTDVMMPRLSGKRLAEAISIIRPETPVLFISGSTSESLMRDELIPVGVSILAKPFAPQALMQRVRGAISGAQLMAM</sequence>
<dbReference type="PANTHER" id="PTHR44591:SF21">
    <property type="entry name" value="TWO-COMPONENT RESPONSE REGULATOR"/>
    <property type="match status" value="1"/>
</dbReference>
<evidence type="ECO:0000256" key="1">
    <source>
        <dbReference type="ARBA" id="ARBA00022553"/>
    </source>
</evidence>
<feature type="modified residue" description="4-aspartylphosphate" evidence="2">
    <location>
        <position position="35"/>
    </location>
</feature>
<evidence type="ECO:0000259" key="3">
    <source>
        <dbReference type="PROSITE" id="PS50110"/>
    </source>
</evidence>
<proteinExistence type="predicted"/>
<dbReference type="AlphaFoldDB" id="A0A225DZY6"/>
<comment type="caution">
    <text evidence="4">The sequence shown here is derived from an EMBL/GenBank/DDBJ whole genome shotgun (WGS) entry which is preliminary data.</text>
</comment>
<dbReference type="InterPro" id="IPR001789">
    <property type="entry name" value="Sig_transdc_resp-reg_receiver"/>
</dbReference>
<dbReference type="PANTHER" id="PTHR44591">
    <property type="entry name" value="STRESS RESPONSE REGULATOR PROTEIN 1"/>
    <property type="match status" value="1"/>
</dbReference>
<keyword evidence="5" id="KW-1185">Reference proteome</keyword>
<evidence type="ECO:0000256" key="2">
    <source>
        <dbReference type="PROSITE-ProRule" id="PRU00169"/>
    </source>
</evidence>
<feature type="domain" description="Response regulatory" evidence="3">
    <location>
        <begin position="1"/>
        <end position="100"/>
    </location>
</feature>
<keyword evidence="1 2" id="KW-0597">Phosphoprotein</keyword>